<proteinExistence type="predicted"/>
<dbReference type="RefSeq" id="WP_055155236.1">
    <property type="nucleotide sequence ID" value="NZ_CYZU01000084.1"/>
</dbReference>
<name>A0A174MG04_9FIRM</name>
<sequence length="133" mass="14992">MSDIVKTAEQAIHDILWKKLSEMVEGNVHESRPMTDVGYPFADFEDFGTRYAGTKSGALPSVSVDINIWDTEDNRKNVSDLCGSVLYEAMTMSEAYGFRPSLRVQESGIRIIQDRTVTPPIWRGMVNLTFDIL</sequence>
<dbReference type="EMBL" id="CYZU01000084">
    <property type="protein sequence ID" value="CUP33258.1"/>
    <property type="molecule type" value="Genomic_DNA"/>
</dbReference>
<protein>
    <submittedName>
        <fullName evidence="1">Uncharacterized protein</fullName>
    </submittedName>
</protein>
<dbReference type="OrthoDB" id="1701539at2"/>
<evidence type="ECO:0000313" key="1">
    <source>
        <dbReference type="EMBL" id="CUP33258.1"/>
    </source>
</evidence>
<reference evidence="1 2" key="1">
    <citation type="submission" date="2015-09" db="EMBL/GenBank/DDBJ databases">
        <authorList>
            <consortium name="Pathogen Informatics"/>
        </authorList>
    </citation>
    <scope>NUCLEOTIDE SEQUENCE [LARGE SCALE GENOMIC DNA]</scope>
    <source>
        <strain evidence="1 2">2789STDY5834876</strain>
    </source>
</reference>
<evidence type="ECO:0000313" key="2">
    <source>
        <dbReference type="Proteomes" id="UP000095544"/>
    </source>
</evidence>
<dbReference type="AlphaFoldDB" id="A0A174MG04"/>
<dbReference type="Proteomes" id="UP000095544">
    <property type="component" value="Unassembled WGS sequence"/>
</dbReference>
<accession>A0A174MG04</accession>
<organism evidence="1 2">
    <name type="scientific">Faecalicatena contorta</name>
    <dbReference type="NCBI Taxonomy" id="39482"/>
    <lineage>
        <taxon>Bacteria</taxon>
        <taxon>Bacillati</taxon>
        <taxon>Bacillota</taxon>
        <taxon>Clostridia</taxon>
        <taxon>Lachnospirales</taxon>
        <taxon>Lachnospiraceae</taxon>
        <taxon>Faecalicatena</taxon>
    </lineage>
</organism>
<dbReference type="STRING" id="39482.ERS852491_04880"/>
<dbReference type="Gene3D" id="3.30.2000.30">
    <property type="match status" value="1"/>
</dbReference>
<gene>
    <name evidence="1" type="ORF">ERS852491_04880</name>
</gene>
<dbReference type="InterPro" id="IPR053745">
    <property type="entry name" value="Viral_Tail_Comp_sf"/>
</dbReference>